<evidence type="ECO:0000259" key="6">
    <source>
        <dbReference type="SMART" id="SM00563"/>
    </source>
</evidence>
<comment type="caution">
    <text evidence="7">The sequence shown here is derived from an EMBL/GenBank/DDBJ whole genome shotgun (WGS) entry which is preliminary data.</text>
</comment>
<evidence type="ECO:0000256" key="2">
    <source>
        <dbReference type="ARBA" id="ARBA00013211"/>
    </source>
</evidence>
<dbReference type="CDD" id="cd07989">
    <property type="entry name" value="LPLAT_AGPAT-like"/>
    <property type="match status" value="1"/>
</dbReference>
<dbReference type="AlphaFoldDB" id="A0A9J6H9U0"/>
<organism evidence="7 8">
    <name type="scientific">Haemaphysalis longicornis</name>
    <name type="common">Bush tick</name>
    <dbReference type="NCBI Taxonomy" id="44386"/>
    <lineage>
        <taxon>Eukaryota</taxon>
        <taxon>Metazoa</taxon>
        <taxon>Ecdysozoa</taxon>
        <taxon>Arthropoda</taxon>
        <taxon>Chelicerata</taxon>
        <taxon>Arachnida</taxon>
        <taxon>Acari</taxon>
        <taxon>Parasitiformes</taxon>
        <taxon>Ixodida</taxon>
        <taxon>Ixodoidea</taxon>
        <taxon>Ixodidae</taxon>
        <taxon>Haemaphysalinae</taxon>
        <taxon>Haemaphysalis</taxon>
    </lineage>
</organism>
<dbReference type="GO" id="GO:0006654">
    <property type="term" value="P:phosphatidic acid biosynthetic process"/>
    <property type="evidence" value="ECO:0007669"/>
    <property type="project" value="TreeGrafter"/>
</dbReference>
<evidence type="ECO:0000256" key="3">
    <source>
        <dbReference type="ARBA" id="ARBA00022679"/>
    </source>
</evidence>
<evidence type="ECO:0000256" key="1">
    <source>
        <dbReference type="ARBA" id="ARBA00004728"/>
    </source>
</evidence>
<evidence type="ECO:0000313" key="7">
    <source>
        <dbReference type="EMBL" id="KAH9383509.1"/>
    </source>
</evidence>
<keyword evidence="8" id="KW-1185">Reference proteome</keyword>
<accession>A0A9J6H9U0</accession>
<keyword evidence="5" id="KW-0812">Transmembrane</keyword>
<keyword evidence="5" id="KW-0472">Membrane</keyword>
<dbReference type="Pfam" id="PF01553">
    <property type="entry name" value="Acyltransferase"/>
    <property type="match status" value="1"/>
</dbReference>
<dbReference type="InterPro" id="IPR002123">
    <property type="entry name" value="Plipid/glycerol_acylTrfase"/>
</dbReference>
<dbReference type="GO" id="GO:0003841">
    <property type="term" value="F:1-acylglycerol-3-phosphate O-acyltransferase activity"/>
    <property type="evidence" value="ECO:0007669"/>
    <property type="project" value="UniProtKB-EC"/>
</dbReference>
<keyword evidence="4" id="KW-0012">Acyltransferase</keyword>
<dbReference type="PANTHER" id="PTHR10434:SF11">
    <property type="entry name" value="1-ACYL-SN-GLYCEROL-3-PHOSPHATE ACYLTRANSFERASE"/>
    <property type="match status" value="1"/>
</dbReference>
<evidence type="ECO:0000313" key="8">
    <source>
        <dbReference type="Proteomes" id="UP000821853"/>
    </source>
</evidence>
<dbReference type="EC" id="2.3.1.51" evidence="2"/>
<dbReference type="OrthoDB" id="202234at2759"/>
<proteinExistence type="predicted"/>
<feature type="transmembrane region" description="Helical" evidence="5">
    <location>
        <begin position="121"/>
        <end position="140"/>
    </location>
</feature>
<protein>
    <recommendedName>
        <fullName evidence="2">1-acylglycerol-3-phosphate O-acyltransferase</fullName>
        <ecNumber evidence="2">2.3.1.51</ecNumber>
    </recommendedName>
</protein>
<keyword evidence="5" id="KW-1133">Transmembrane helix</keyword>
<feature type="domain" description="Phospholipid/glycerol acyltransferase" evidence="6">
    <location>
        <begin position="89"/>
        <end position="188"/>
    </location>
</feature>
<gene>
    <name evidence="7" type="ORF">HPB48_025077</name>
</gene>
<dbReference type="SUPFAM" id="SSF69593">
    <property type="entry name" value="Glycerol-3-phosphate (1)-acyltransferase"/>
    <property type="match status" value="1"/>
</dbReference>
<dbReference type="PANTHER" id="PTHR10434">
    <property type="entry name" value="1-ACYL-SN-GLYCEROL-3-PHOSPHATE ACYLTRANSFERASE"/>
    <property type="match status" value="1"/>
</dbReference>
<keyword evidence="3" id="KW-0808">Transferase</keyword>
<dbReference type="Proteomes" id="UP000821853">
    <property type="component" value="Unassembled WGS sequence"/>
</dbReference>
<dbReference type="GO" id="GO:0005783">
    <property type="term" value="C:endoplasmic reticulum"/>
    <property type="evidence" value="ECO:0007669"/>
    <property type="project" value="TreeGrafter"/>
</dbReference>
<dbReference type="SMART" id="SM00563">
    <property type="entry name" value="PlsC"/>
    <property type="match status" value="1"/>
</dbReference>
<comment type="pathway">
    <text evidence="1">Phospholipid metabolism; CDP-diacylglycerol biosynthesis; CDP-diacylglycerol from sn-glycerol 3-phosphate: step 2/3.</text>
</comment>
<reference evidence="7 8" key="1">
    <citation type="journal article" date="2020" name="Cell">
        <title>Large-Scale Comparative Analyses of Tick Genomes Elucidate Their Genetic Diversity and Vector Capacities.</title>
        <authorList>
            <consortium name="Tick Genome and Microbiome Consortium (TIGMIC)"/>
            <person name="Jia N."/>
            <person name="Wang J."/>
            <person name="Shi W."/>
            <person name="Du L."/>
            <person name="Sun Y."/>
            <person name="Zhan W."/>
            <person name="Jiang J.F."/>
            <person name="Wang Q."/>
            <person name="Zhang B."/>
            <person name="Ji P."/>
            <person name="Bell-Sakyi L."/>
            <person name="Cui X.M."/>
            <person name="Yuan T.T."/>
            <person name="Jiang B.G."/>
            <person name="Yang W.F."/>
            <person name="Lam T.T."/>
            <person name="Chang Q.C."/>
            <person name="Ding S.J."/>
            <person name="Wang X.J."/>
            <person name="Zhu J.G."/>
            <person name="Ruan X.D."/>
            <person name="Zhao L."/>
            <person name="Wei J.T."/>
            <person name="Ye R.Z."/>
            <person name="Que T.C."/>
            <person name="Du C.H."/>
            <person name="Zhou Y.H."/>
            <person name="Cheng J.X."/>
            <person name="Dai P.F."/>
            <person name="Guo W.B."/>
            <person name="Han X.H."/>
            <person name="Huang E.J."/>
            <person name="Li L.F."/>
            <person name="Wei W."/>
            <person name="Gao Y.C."/>
            <person name="Liu J.Z."/>
            <person name="Shao H.Z."/>
            <person name="Wang X."/>
            <person name="Wang C.C."/>
            <person name="Yang T.C."/>
            <person name="Huo Q.B."/>
            <person name="Li W."/>
            <person name="Chen H.Y."/>
            <person name="Chen S.E."/>
            <person name="Zhou L.G."/>
            <person name="Ni X.B."/>
            <person name="Tian J.H."/>
            <person name="Sheng Y."/>
            <person name="Liu T."/>
            <person name="Pan Y.S."/>
            <person name="Xia L.Y."/>
            <person name="Li J."/>
            <person name="Zhao F."/>
            <person name="Cao W.C."/>
        </authorList>
    </citation>
    <scope>NUCLEOTIDE SEQUENCE [LARGE SCALE GENOMIC DNA]</scope>
    <source>
        <strain evidence="7">HaeL-2018</strain>
    </source>
</reference>
<evidence type="ECO:0000256" key="4">
    <source>
        <dbReference type="ARBA" id="ARBA00023315"/>
    </source>
</evidence>
<dbReference type="VEuPathDB" id="VectorBase:HLOH_058175"/>
<name>A0A9J6H9U0_HAELO</name>
<evidence type="ECO:0000256" key="5">
    <source>
        <dbReference type="SAM" id="Phobius"/>
    </source>
</evidence>
<dbReference type="EMBL" id="JABSTR010001147">
    <property type="protein sequence ID" value="KAH9383509.1"/>
    <property type="molecule type" value="Genomic_DNA"/>
</dbReference>
<sequence>MQVRVNDDDRPLMPVELRSVLRLGHFSGVARFNCPGTGCGLSAAAFMTYYKQFKTCGPLPRHFRARHRLLFGVGFKVLHAERLASVGNCTLVANHQNSLDIIGIVCHWRLFHPCVPVMKKWFLYSGPVGFLCWLTGSVFIDRSNGRRGREALNAKLRDVSDGKVCAFHGLPLPALQMSKNRADLIDNLAEVNASTAS</sequence>